<dbReference type="RefSeq" id="WP_159430152.1">
    <property type="nucleotide sequence ID" value="NZ_BJWI01000024.1"/>
</dbReference>
<evidence type="ECO:0000313" key="2">
    <source>
        <dbReference type="Proteomes" id="UP000321547"/>
    </source>
</evidence>
<reference evidence="1 2" key="1">
    <citation type="submission" date="2019-07" db="EMBL/GenBank/DDBJ databases">
        <title>Whole genome shotgun sequence of Halolactibacillus halophilus NBRC 100868.</title>
        <authorList>
            <person name="Hosoyama A."/>
            <person name="Uohara A."/>
            <person name="Ohji S."/>
            <person name="Ichikawa N."/>
        </authorList>
    </citation>
    <scope>NUCLEOTIDE SEQUENCE [LARGE SCALE GENOMIC DNA]</scope>
    <source>
        <strain evidence="1 2">NBRC 100868</strain>
    </source>
</reference>
<accession>A0ABQ0VLS4</accession>
<organism evidence="1 2">
    <name type="scientific">Halolactibacillus halophilus</name>
    <dbReference type="NCBI Taxonomy" id="306540"/>
    <lineage>
        <taxon>Bacteria</taxon>
        <taxon>Bacillati</taxon>
        <taxon>Bacillota</taxon>
        <taxon>Bacilli</taxon>
        <taxon>Bacillales</taxon>
        <taxon>Bacillaceae</taxon>
        <taxon>Halolactibacillus</taxon>
    </lineage>
</organism>
<proteinExistence type="predicted"/>
<comment type="caution">
    <text evidence="1">The sequence shown here is derived from an EMBL/GenBank/DDBJ whole genome shotgun (WGS) entry which is preliminary data.</text>
</comment>
<name>A0ABQ0VLS4_9BACI</name>
<dbReference type="EMBL" id="BJWI01000024">
    <property type="protein sequence ID" value="GEM02117.1"/>
    <property type="molecule type" value="Genomic_DNA"/>
</dbReference>
<evidence type="ECO:0000313" key="1">
    <source>
        <dbReference type="EMBL" id="GEM02117.1"/>
    </source>
</evidence>
<gene>
    <name evidence="1" type="ORF">HHA03_16490</name>
</gene>
<keyword evidence="2" id="KW-1185">Reference proteome</keyword>
<dbReference type="Proteomes" id="UP000321547">
    <property type="component" value="Unassembled WGS sequence"/>
</dbReference>
<sequence length="57" mass="6617">MLEGLDHTGTLFENFLSEQIDYNPNDHTFIYEEGHVRCTIHQPTSTGEEEIDPVPWL</sequence>
<protein>
    <submittedName>
        <fullName evidence="1">Uncharacterized protein</fullName>
    </submittedName>
</protein>